<dbReference type="RefSeq" id="WP_108846711.1">
    <property type="nucleotide sequence ID" value="NZ_CP015449.1"/>
</dbReference>
<dbReference type="AlphaFoldDB" id="A0A2S1R5B7"/>
<dbReference type="GO" id="GO:0034599">
    <property type="term" value="P:cellular response to oxidative stress"/>
    <property type="evidence" value="ECO:0007669"/>
    <property type="project" value="TreeGrafter"/>
</dbReference>
<sequence>MSNGSVHDISFTTIDGKQASMADYAGHAVLVVNVASECGLTPQYEGLQELADDFRDRGLFVIGFPCNQFMGQEPGDEDAIKEFTSGKYGITFPLAAKVDVNGPDRHPLYAELTKVADADGEAGDVQWNFEKFLISPEGEVVGRFRPKVEPGAPELVEALEETLPI</sequence>
<keyword evidence="2 5" id="KW-0575">Peroxidase</keyword>
<dbReference type="PRINTS" id="PR01011">
    <property type="entry name" value="GLUTPROXDASE"/>
</dbReference>
<dbReference type="KEGG" id="dlu:A6035_03850"/>
<dbReference type="SUPFAM" id="SSF52833">
    <property type="entry name" value="Thioredoxin-like"/>
    <property type="match status" value="1"/>
</dbReference>
<keyword evidence="8" id="KW-1185">Reference proteome</keyword>
<dbReference type="EMBL" id="CP015449">
    <property type="protein sequence ID" value="AWH91452.1"/>
    <property type="molecule type" value="Genomic_DNA"/>
</dbReference>
<dbReference type="InterPro" id="IPR029760">
    <property type="entry name" value="GPX_CS"/>
</dbReference>
<dbReference type="PANTHER" id="PTHR11592">
    <property type="entry name" value="GLUTATHIONE PEROXIDASE"/>
    <property type="match status" value="1"/>
</dbReference>
<evidence type="ECO:0000256" key="5">
    <source>
        <dbReference type="RuleBase" id="RU000499"/>
    </source>
</evidence>
<evidence type="ECO:0000313" key="8">
    <source>
        <dbReference type="Proteomes" id="UP000244928"/>
    </source>
</evidence>
<dbReference type="PANTHER" id="PTHR11592:SF40">
    <property type="entry name" value="THIOREDOXIN_GLUTATHIONE PEROXIDASE BTUE"/>
    <property type="match status" value="1"/>
</dbReference>
<dbReference type="PROSITE" id="PS51355">
    <property type="entry name" value="GLUTATHIONE_PEROXID_3"/>
    <property type="match status" value="1"/>
</dbReference>
<evidence type="ECO:0000256" key="3">
    <source>
        <dbReference type="ARBA" id="ARBA00023002"/>
    </source>
</evidence>
<gene>
    <name evidence="7" type="ORF">A6035_03850</name>
</gene>
<reference evidence="7 8" key="1">
    <citation type="submission" date="2016-04" db="EMBL/GenBank/DDBJ databases">
        <title>Complete genome sequence of Dietzia lutea YIM 80766T, a strain isolated from desert soil in Egypt.</title>
        <authorList>
            <person name="Zhao J."/>
            <person name="Hu B."/>
            <person name="Geng S."/>
            <person name="Nie Y."/>
            <person name="Tang Y."/>
        </authorList>
    </citation>
    <scope>NUCLEOTIDE SEQUENCE [LARGE SCALE GENOMIC DNA]</scope>
    <source>
        <strain evidence="7 8">YIM 80766</strain>
    </source>
</reference>
<dbReference type="GO" id="GO:0004601">
    <property type="term" value="F:peroxidase activity"/>
    <property type="evidence" value="ECO:0007669"/>
    <property type="project" value="UniProtKB-KW"/>
</dbReference>
<accession>A0A2S1R5B7</accession>
<evidence type="ECO:0000256" key="4">
    <source>
        <dbReference type="PIRSR" id="PIRSR000303-1"/>
    </source>
</evidence>
<dbReference type="PROSITE" id="PS00763">
    <property type="entry name" value="GLUTATHIONE_PEROXID_2"/>
    <property type="match status" value="1"/>
</dbReference>
<evidence type="ECO:0000256" key="2">
    <source>
        <dbReference type="ARBA" id="ARBA00022559"/>
    </source>
</evidence>
<dbReference type="PIRSF" id="PIRSF000303">
    <property type="entry name" value="Glutathion_perox"/>
    <property type="match status" value="1"/>
</dbReference>
<dbReference type="PROSITE" id="PS00460">
    <property type="entry name" value="GLUTATHIONE_PEROXID_1"/>
    <property type="match status" value="1"/>
</dbReference>
<feature type="active site" evidence="4">
    <location>
        <position position="38"/>
    </location>
</feature>
<feature type="domain" description="Thioredoxin" evidence="6">
    <location>
        <begin position="1"/>
        <end position="164"/>
    </location>
</feature>
<dbReference type="OrthoDB" id="9785502at2"/>
<keyword evidence="3 5" id="KW-0560">Oxidoreductase</keyword>
<dbReference type="Gene3D" id="3.40.30.10">
    <property type="entry name" value="Glutaredoxin"/>
    <property type="match status" value="1"/>
</dbReference>
<dbReference type="Pfam" id="PF00255">
    <property type="entry name" value="GSHPx"/>
    <property type="match status" value="1"/>
</dbReference>
<name>A0A2S1R5B7_9ACTN</name>
<dbReference type="PROSITE" id="PS51352">
    <property type="entry name" value="THIOREDOXIN_2"/>
    <property type="match status" value="1"/>
</dbReference>
<dbReference type="Proteomes" id="UP000244928">
    <property type="component" value="Chromosome"/>
</dbReference>
<proteinExistence type="inferred from homology"/>
<dbReference type="FunFam" id="3.40.30.10:FF:000010">
    <property type="entry name" value="Glutathione peroxidase"/>
    <property type="match status" value="1"/>
</dbReference>
<protein>
    <recommendedName>
        <fullName evidence="5">Glutathione peroxidase</fullName>
    </recommendedName>
</protein>
<dbReference type="InterPro" id="IPR029759">
    <property type="entry name" value="GPX_AS"/>
</dbReference>
<evidence type="ECO:0000256" key="1">
    <source>
        <dbReference type="ARBA" id="ARBA00006926"/>
    </source>
</evidence>
<dbReference type="CDD" id="cd00340">
    <property type="entry name" value="GSH_Peroxidase"/>
    <property type="match status" value="1"/>
</dbReference>
<evidence type="ECO:0000259" key="6">
    <source>
        <dbReference type="PROSITE" id="PS51352"/>
    </source>
</evidence>
<dbReference type="InterPro" id="IPR013766">
    <property type="entry name" value="Thioredoxin_domain"/>
</dbReference>
<dbReference type="InterPro" id="IPR000889">
    <property type="entry name" value="Glutathione_peroxidase"/>
</dbReference>
<dbReference type="InterPro" id="IPR036249">
    <property type="entry name" value="Thioredoxin-like_sf"/>
</dbReference>
<comment type="similarity">
    <text evidence="1 5">Belongs to the glutathione peroxidase family.</text>
</comment>
<organism evidence="7 8">
    <name type="scientific">Dietzia lutea</name>
    <dbReference type="NCBI Taxonomy" id="546160"/>
    <lineage>
        <taxon>Bacteria</taxon>
        <taxon>Bacillati</taxon>
        <taxon>Actinomycetota</taxon>
        <taxon>Actinomycetes</taxon>
        <taxon>Mycobacteriales</taxon>
        <taxon>Dietziaceae</taxon>
        <taxon>Dietzia</taxon>
    </lineage>
</organism>
<evidence type="ECO:0000313" key="7">
    <source>
        <dbReference type="EMBL" id="AWH91452.1"/>
    </source>
</evidence>